<protein>
    <submittedName>
        <fullName evidence="2">Uncharacterized protein</fullName>
    </submittedName>
</protein>
<feature type="non-terminal residue" evidence="2">
    <location>
        <position position="603"/>
    </location>
</feature>
<sequence>HSDPNTNWNTGYTLFSVMYDDAKPKFTGAPSNIPLNAVFLQQPGVSVPYVQDVVELENLGEIRPISGRIIFQQTMEIYYKKILLAKLAPFSKSYGQSHKFTHFQKSTQLTPPVKLSNDVPIERNQLRMSKSKKQIEEIKKELTEEDKLRLQPIDQALRNLSAPQQEIKADLINEEHQHEVRPKRHYNKNKYKEVERETAQVEPEEVFKNTFLAHSNLEGLKFVIDCIWRITTSRKRGDDLILNSDNFIKIWALITQEHENDIEIVLEEPLMQSHQCMAKKYEKKDLVRIMDVLIKNVSISVVDNVLWKSVEKLYRINKNFVRLSDKPTTEIDINEFWSVYKHQVSLRIFDYYFKQMESLMEPTEVQYMKDKNANTSNLVTIDTNRIVTGQKQFTQSIQADQFIKINGTDSKILLANGDTTNMGDFLPKYYPHAMGQMIIEPNDDIRNQGIRKMKNKANLDSFVLTGCNADPTDRDGVWKMVSTSSQFRIQKQEDDAYDYKGLIIDFDCTTRKFNNQQVAPFPTPPIDYAIQQSLGIGVFDFFTWGQVTLQNNRVYISIGITHSDPNTNWNTGYTLFSVMYDDAKPKFTGAPSNIPLNAVLFAQ</sequence>
<dbReference type="Proteomes" id="UP000324800">
    <property type="component" value="Unassembled WGS sequence"/>
</dbReference>
<evidence type="ECO:0000313" key="3">
    <source>
        <dbReference type="Proteomes" id="UP000324800"/>
    </source>
</evidence>
<comment type="caution">
    <text evidence="2">The sequence shown here is derived from an EMBL/GenBank/DDBJ whole genome shotgun (WGS) entry which is preliminary data.</text>
</comment>
<proteinExistence type="predicted"/>
<dbReference type="EMBL" id="SNRW01013368">
    <property type="protein sequence ID" value="KAA6372699.1"/>
    <property type="molecule type" value="Genomic_DNA"/>
</dbReference>
<evidence type="ECO:0000313" key="2">
    <source>
        <dbReference type="EMBL" id="KAA6372699.1"/>
    </source>
</evidence>
<organism evidence="2 3">
    <name type="scientific">Streblomastix strix</name>
    <dbReference type="NCBI Taxonomy" id="222440"/>
    <lineage>
        <taxon>Eukaryota</taxon>
        <taxon>Metamonada</taxon>
        <taxon>Preaxostyla</taxon>
        <taxon>Oxymonadida</taxon>
        <taxon>Streblomastigidae</taxon>
        <taxon>Streblomastix</taxon>
    </lineage>
</organism>
<keyword evidence="1" id="KW-0175">Coiled coil</keyword>
<name>A0A5J4UQI2_9EUKA</name>
<evidence type="ECO:0000256" key="1">
    <source>
        <dbReference type="SAM" id="Coils"/>
    </source>
</evidence>
<reference evidence="2 3" key="1">
    <citation type="submission" date="2019-03" db="EMBL/GenBank/DDBJ databases">
        <title>Single cell metagenomics reveals metabolic interactions within the superorganism composed of flagellate Streblomastix strix and complex community of Bacteroidetes bacteria on its surface.</title>
        <authorList>
            <person name="Treitli S.C."/>
            <person name="Kolisko M."/>
            <person name="Husnik F."/>
            <person name="Keeling P."/>
            <person name="Hampl V."/>
        </authorList>
    </citation>
    <scope>NUCLEOTIDE SEQUENCE [LARGE SCALE GENOMIC DNA]</scope>
    <source>
        <strain evidence="2">ST1C</strain>
    </source>
</reference>
<feature type="coiled-coil region" evidence="1">
    <location>
        <begin position="121"/>
        <end position="148"/>
    </location>
</feature>
<gene>
    <name evidence="2" type="ORF">EZS28_031774</name>
</gene>
<feature type="non-terminal residue" evidence="2">
    <location>
        <position position="1"/>
    </location>
</feature>
<accession>A0A5J4UQI2</accession>
<dbReference type="AlphaFoldDB" id="A0A5J4UQI2"/>